<accession>A0A4R2TJE7</accession>
<name>A0A4R2TJE7_9FIRM</name>
<dbReference type="AlphaFoldDB" id="A0A4R2TJE7"/>
<sequence length="210" mass="22585">MSKNVKNNKECKNNNSQGLWKKYNIKWVVIVTVWTFILTILFSVVAEIVLFNVPIILSFTILIVIILIGVFSDMIGIAVTVASVKPFHAMASNRVDGAKCGIILLKNASSVSNFCNDVVGDICGIVSGFAGASIILQIALLSPQEVNRAALTIVITAIIASLTVGGKAIGKSISINNSHVIVFNTAKVLNFVDKKIGVSVLNDRSKKRKE</sequence>
<keyword evidence="1" id="KW-0812">Transmembrane</keyword>
<feature type="transmembrane region" description="Helical" evidence="1">
    <location>
        <begin position="146"/>
        <end position="165"/>
    </location>
</feature>
<reference evidence="2 3" key="1">
    <citation type="submission" date="2019-03" db="EMBL/GenBank/DDBJ databases">
        <title>Genomic Encyclopedia of Type Strains, Phase IV (KMG-IV): sequencing the most valuable type-strain genomes for metagenomic binning, comparative biology and taxonomic classification.</title>
        <authorList>
            <person name="Goeker M."/>
        </authorList>
    </citation>
    <scope>NUCLEOTIDE SEQUENCE [LARGE SCALE GENOMIC DNA]</scope>
    <source>
        <strain evidence="2 3">DSM 100013</strain>
    </source>
</reference>
<keyword evidence="3" id="KW-1185">Reference proteome</keyword>
<feature type="transmembrane region" description="Helical" evidence="1">
    <location>
        <begin position="118"/>
        <end position="140"/>
    </location>
</feature>
<proteinExistence type="predicted"/>
<feature type="transmembrane region" description="Helical" evidence="1">
    <location>
        <begin position="55"/>
        <end position="84"/>
    </location>
</feature>
<keyword evidence="1" id="KW-1133">Transmembrane helix</keyword>
<dbReference type="EMBL" id="SLYC01000012">
    <property type="protein sequence ID" value="TCQ02896.1"/>
    <property type="molecule type" value="Genomic_DNA"/>
</dbReference>
<organism evidence="2 3">
    <name type="scientific">Serpentinicella alkaliphila</name>
    <dbReference type="NCBI Taxonomy" id="1734049"/>
    <lineage>
        <taxon>Bacteria</taxon>
        <taxon>Bacillati</taxon>
        <taxon>Bacillota</taxon>
        <taxon>Clostridia</taxon>
        <taxon>Peptostreptococcales</taxon>
        <taxon>Natronincolaceae</taxon>
        <taxon>Serpentinicella</taxon>
    </lineage>
</organism>
<gene>
    <name evidence="2" type="ORF">EDD79_101226</name>
</gene>
<feature type="transmembrane region" description="Helical" evidence="1">
    <location>
        <begin position="27"/>
        <end position="49"/>
    </location>
</feature>
<protein>
    <recommendedName>
        <fullName evidence="4">Mg2+ and Co2+ transporter CorB</fullName>
    </recommendedName>
</protein>
<evidence type="ECO:0000313" key="2">
    <source>
        <dbReference type="EMBL" id="TCQ02896.1"/>
    </source>
</evidence>
<keyword evidence="1" id="KW-0472">Membrane</keyword>
<comment type="caution">
    <text evidence="2">The sequence shown here is derived from an EMBL/GenBank/DDBJ whole genome shotgun (WGS) entry which is preliminary data.</text>
</comment>
<evidence type="ECO:0000313" key="3">
    <source>
        <dbReference type="Proteomes" id="UP000295504"/>
    </source>
</evidence>
<dbReference type="Proteomes" id="UP000295504">
    <property type="component" value="Unassembled WGS sequence"/>
</dbReference>
<evidence type="ECO:0000256" key="1">
    <source>
        <dbReference type="SAM" id="Phobius"/>
    </source>
</evidence>
<evidence type="ECO:0008006" key="4">
    <source>
        <dbReference type="Google" id="ProtNLM"/>
    </source>
</evidence>
<dbReference type="RefSeq" id="WP_243098200.1">
    <property type="nucleotide sequence ID" value="NZ_CP058648.1"/>
</dbReference>